<feature type="transmembrane region" description="Helical" evidence="1">
    <location>
        <begin position="39"/>
        <end position="61"/>
    </location>
</feature>
<evidence type="ECO:0000313" key="3">
    <source>
        <dbReference type="Proteomes" id="UP000003494"/>
    </source>
</evidence>
<organism evidence="2 3">
    <name type="scientific">Shuttleworthella satelles DSM 14600</name>
    <dbReference type="NCBI Taxonomy" id="626523"/>
    <lineage>
        <taxon>Bacteria</taxon>
        <taxon>Bacillati</taxon>
        <taxon>Bacillota</taxon>
        <taxon>Clostridia</taxon>
        <taxon>Lachnospirales</taxon>
        <taxon>Lachnospiraceae</taxon>
        <taxon>Shuttleworthella</taxon>
    </lineage>
</organism>
<keyword evidence="1" id="KW-0472">Membrane</keyword>
<reference evidence="2" key="1">
    <citation type="submission" date="2009-04" db="EMBL/GenBank/DDBJ databases">
        <authorList>
            <person name="Weinstock G."/>
            <person name="Sodergren E."/>
            <person name="Clifton S."/>
            <person name="Fulton L."/>
            <person name="Fulton B."/>
            <person name="Courtney L."/>
            <person name="Fronick C."/>
            <person name="Harrison M."/>
            <person name="Strong C."/>
            <person name="Farmer C."/>
            <person name="Delahaunty K."/>
            <person name="Markovic C."/>
            <person name="Hall O."/>
            <person name="Minx P."/>
            <person name="Tomlinson C."/>
            <person name="Mitreva M."/>
            <person name="Nelson J."/>
            <person name="Hou S."/>
            <person name="Wollam A."/>
            <person name="Pepin K.H."/>
            <person name="Johnson M."/>
            <person name="Bhonagiri V."/>
            <person name="Nash W.E."/>
            <person name="Warren W."/>
            <person name="Chinwalla A."/>
            <person name="Mardis E.R."/>
            <person name="Wilson R.K."/>
        </authorList>
    </citation>
    <scope>NUCLEOTIDE SEQUENCE [LARGE SCALE GENOMIC DNA]</scope>
    <source>
        <strain evidence="2">DSM 14600</strain>
    </source>
</reference>
<keyword evidence="3" id="KW-1185">Reference proteome</keyword>
<dbReference type="EMBL" id="ACIP02000002">
    <property type="protein sequence ID" value="EEP28545.1"/>
    <property type="molecule type" value="Genomic_DNA"/>
</dbReference>
<dbReference type="HOGENOM" id="CLU_2275546_0_0_9"/>
<dbReference type="STRING" id="626523.GCWU000342_01355"/>
<gene>
    <name evidence="2" type="ORF">GCWU000342_01355</name>
</gene>
<comment type="caution">
    <text evidence="2">The sequence shown here is derived from an EMBL/GenBank/DDBJ whole genome shotgun (WGS) entry which is preliminary data.</text>
</comment>
<dbReference type="AlphaFoldDB" id="C4GBQ2"/>
<dbReference type="Proteomes" id="UP000003494">
    <property type="component" value="Unassembled WGS sequence"/>
</dbReference>
<proteinExistence type="predicted"/>
<evidence type="ECO:0000256" key="1">
    <source>
        <dbReference type="SAM" id="Phobius"/>
    </source>
</evidence>
<keyword evidence="1" id="KW-1133">Transmembrane helix</keyword>
<sequence>MLRPRYFLLSAPGHFFYTPASVIHPCSDPCRLCYFLCRFLSFSFLVLVSSFLAIAILPFWLLPFPLPGSCHFLFRLLPFPLDNPPLCGSLIDVNISLGVPCG</sequence>
<accession>C4GBQ2</accession>
<protein>
    <recommendedName>
        <fullName evidence="4">Transmembrane protein</fullName>
    </recommendedName>
</protein>
<evidence type="ECO:0000313" key="2">
    <source>
        <dbReference type="EMBL" id="EEP28545.1"/>
    </source>
</evidence>
<keyword evidence="1" id="KW-0812">Transmembrane</keyword>
<evidence type="ECO:0008006" key="4">
    <source>
        <dbReference type="Google" id="ProtNLM"/>
    </source>
</evidence>
<name>C4GBQ2_9FIRM</name>